<evidence type="ECO:0000256" key="2">
    <source>
        <dbReference type="ARBA" id="ARBA00004651"/>
    </source>
</evidence>
<evidence type="ECO:0000256" key="13">
    <source>
        <dbReference type="SAM" id="Phobius"/>
    </source>
</evidence>
<dbReference type="EMBL" id="FN649726">
    <property type="protein sequence ID" value="CBN76799.1"/>
    <property type="molecule type" value="Genomic_DNA"/>
</dbReference>
<comment type="subcellular location">
    <subcellularLocation>
        <location evidence="2">Cell membrane</location>
        <topology evidence="2">Multi-pass membrane protein</topology>
    </subcellularLocation>
</comment>
<keyword evidence="6 13" id="KW-0812">Transmembrane</keyword>
<evidence type="ECO:0000256" key="3">
    <source>
        <dbReference type="ARBA" id="ARBA00021242"/>
    </source>
</evidence>
<keyword evidence="4" id="KW-0813">Transport</keyword>
<feature type="transmembrane region" description="Helical" evidence="13">
    <location>
        <begin position="12"/>
        <end position="31"/>
    </location>
</feature>
<dbReference type="eggNOG" id="KOG4332">
    <property type="taxonomic scope" value="Eukaryota"/>
</dbReference>
<evidence type="ECO:0000256" key="10">
    <source>
        <dbReference type="ARBA" id="ARBA00030646"/>
    </source>
</evidence>
<evidence type="ECO:0000313" key="15">
    <source>
        <dbReference type="Proteomes" id="UP000002630"/>
    </source>
</evidence>
<feature type="region of interest" description="Disordered" evidence="12">
    <location>
        <begin position="449"/>
        <end position="492"/>
    </location>
</feature>
<organism evidence="14 15">
    <name type="scientific">Ectocarpus siliculosus</name>
    <name type="common">Brown alga</name>
    <name type="synonym">Conferva siliculosa</name>
    <dbReference type="NCBI Taxonomy" id="2880"/>
    <lineage>
        <taxon>Eukaryota</taxon>
        <taxon>Sar</taxon>
        <taxon>Stramenopiles</taxon>
        <taxon>Ochrophyta</taxon>
        <taxon>PX clade</taxon>
        <taxon>Phaeophyceae</taxon>
        <taxon>Ectocarpales</taxon>
        <taxon>Ectocarpaceae</taxon>
        <taxon>Ectocarpus</taxon>
    </lineage>
</organism>
<keyword evidence="9 13" id="KW-0472">Membrane</keyword>
<dbReference type="PANTHER" id="PTHR23516">
    <property type="entry name" value="SAM (S-ADENOSYL METHIONINE) TRANSPORTER"/>
    <property type="match status" value="1"/>
</dbReference>
<name>D8LBU0_ECTSI</name>
<protein>
    <recommendedName>
        <fullName evidence="3">Molybdate-anion transporter</fullName>
    </recommendedName>
    <alternativeName>
        <fullName evidence="10">Major facilitator superfamily domain-containing protein 5</fullName>
    </alternativeName>
    <alternativeName>
        <fullName evidence="11">Molybdate transporter 2 homolog</fullName>
    </alternativeName>
</protein>
<keyword evidence="15" id="KW-1185">Reference proteome</keyword>
<evidence type="ECO:0000256" key="12">
    <source>
        <dbReference type="SAM" id="MobiDB-lite"/>
    </source>
</evidence>
<feature type="transmembrane region" description="Helical" evidence="13">
    <location>
        <begin position="52"/>
        <end position="78"/>
    </location>
</feature>
<dbReference type="InterPro" id="IPR008509">
    <property type="entry name" value="MOT2/MFSD5"/>
</dbReference>
<evidence type="ECO:0000256" key="11">
    <source>
        <dbReference type="ARBA" id="ARBA00032555"/>
    </source>
</evidence>
<keyword evidence="5" id="KW-1003">Cell membrane</keyword>
<keyword evidence="7 13" id="KW-1133">Transmembrane helix</keyword>
<gene>
    <name evidence="14" type="ORF">Esi_0000_0642</name>
</gene>
<proteinExistence type="predicted"/>
<feature type="transmembrane region" description="Helical" evidence="13">
    <location>
        <begin position="366"/>
        <end position="386"/>
    </location>
</feature>
<comment type="function">
    <text evidence="1">Mediates high-affinity intracellular uptake of the rare oligo-element molybdenum.</text>
</comment>
<sequence length="492" mass="51928">MSEFLEVEPSTSTGYALSLLMLGLGLGVLTVRMEHQQRMEQLVEVTKDFKTFQASFMGVYLTALLTEWFQSAFLFVYLREMHPEQFVVRMYLAGAASQLSLSVLLEVMGGFVPHKLRCAACLALQAGSAVLMLHPAFGGLVTSRVLGGFAAALLHSSFEAWMVEQHVGQGFPLDWFTHTFNKLSVAMSVLAVATGPAVTAAHDLAGGSVGPFKLSLVLTAVNGCLLLSWRRDSNKPPPACGDIVRLVSRAWAAMAGGNGGGGGRNIALVTAAQACFEAATFAFALLWTPLLRTAGGGDDGYPGPELPWGMVFSQQLACVMIGSVVFKLAMSLSPGTTAEKMCFWASAGGALCFFALSLGLPRRGVQTALLGYELCVGLYLNAMGMMRSKHIPQEVRGLVLAGSKLVTTTALFVLLVFLSENRSIATGMCGALLTAAAVCSARSAREHGDGGGDDGAFADDGQALSGGKGGGQKRKQQQGDHEEEGAELIGRR</sequence>
<dbReference type="AlphaFoldDB" id="D8LBU0"/>
<dbReference type="EMBL" id="FN647682">
    <property type="protein sequence ID" value="CBN76799.1"/>
    <property type="molecule type" value="Genomic_DNA"/>
</dbReference>
<keyword evidence="8" id="KW-0406">Ion transport</keyword>
<dbReference type="PANTHER" id="PTHR23516:SF1">
    <property type="entry name" value="MOLYBDATE-ANION TRANSPORTER"/>
    <property type="match status" value="1"/>
</dbReference>
<dbReference type="InParanoid" id="D8LBU0"/>
<evidence type="ECO:0000256" key="1">
    <source>
        <dbReference type="ARBA" id="ARBA00003019"/>
    </source>
</evidence>
<evidence type="ECO:0000256" key="5">
    <source>
        <dbReference type="ARBA" id="ARBA00022475"/>
    </source>
</evidence>
<evidence type="ECO:0000256" key="9">
    <source>
        <dbReference type="ARBA" id="ARBA00023136"/>
    </source>
</evidence>
<accession>D8LBU0</accession>
<dbReference type="GO" id="GO:0006811">
    <property type="term" value="P:monoatomic ion transport"/>
    <property type="evidence" value="ECO:0007669"/>
    <property type="project" value="UniProtKB-KW"/>
</dbReference>
<evidence type="ECO:0000256" key="7">
    <source>
        <dbReference type="ARBA" id="ARBA00022989"/>
    </source>
</evidence>
<dbReference type="InterPro" id="IPR036259">
    <property type="entry name" value="MFS_trans_sf"/>
</dbReference>
<evidence type="ECO:0000256" key="6">
    <source>
        <dbReference type="ARBA" id="ARBA00022692"/>
    </source>
</evidence>
<evidence type="ECO:0000256" key="4">
    <source>
        <dbReference type="ARBA" id="ARBA00022448"/>
    </source>
</evidence>
<dbReference type="GO" id="GO:0015098">
    <property type="term" value="F:molybdate ion transmembrane transporter activity"/>
    <property type="evidence" value="ECO:0007669"/>
    <property type="project" value="InterPro"/>
</dbReference>
<feature type="transmembrane region" description="Helical" evidence="13">
    <location>
        <begin position="308"/>
        <end position="329"/>
    </location>
</feature>
<feature type="transmembrane region" description="Helical" evidence="13">
    <location>
        <begin position="266"/>
        <end position="288"/>
    </location>
</feature>
<feature type="transmembrane region" description="Helical" evidence="13">
    <location>
        <begin position="398"/>
        <end position="418"/>
    </location>
</feature>
<dbReference type="Pfam" id="PF05631">
    <property type="entry name" value="MFS_5"/>
    <property type="match status" value="1"/>
</dbReference>
<feature type="transmembrane region" description="Helical" evidence="13">
    <location>
        <begin position="341"/>
        <end position="360"/>
    </location>
</feature>
<dbReference type="OMA" id="WCEFAGA"/>
<feature type="transmembrane region" description="Helical" evidence="13">
    <location>
        <begin position="90"/>
        <end position="112"/>
    </location>
</feature>
<dbReference type="GO" id="GO:0005886">
    <property type="term" value="C:plasma membrane"/>
    <property type="evidence" value="ECO:0007669"/>
    <property type="project" value="UniProtKB-SubCell"/>
</dbReference>
<dbReference type="OrthoDB" id="263957at2759"/>
<dbReference type="SUPFAM" id="SSF103473">
    <property type="entry name" value="MFS general substrate transporter"/>
    <property type="match status" value="1"/>
</dbReference>
<dbReference type="Proteomes" id="UP000002630">
    <property type="component" value="Linkage Group LG01"/>
</dbReference>
<reference evidence="14 15" key="1">
    <citation type="journal article" date="2010" name="Nature">
        <title>The Ectocarpus genome and the independent evolution of multicellularity in brown algae.</title>
        <authorList>
            <person name="Cock J.M."/>
            <person name="Sterck L."/>
            <person name="Rouze P."/>
            <person name="Scornet D."/>
            <person name="Allen A.E."/>
            <person name="Amoutzias G."/>
            <person name="Anthouard V."/>
            <person name="Artiguenave F."/>
            <person name="Aury J.M."/>
            <person name="Badger J.H."/>
            <person name="Beszteri B."/>
            <person name="Billiau K."/>
            <person name="Bonnet E."/>
            <person name="Bothwell J.H."/>
            <person name="Bowler C."/>
            <person name="Boyen C."/>
            <person name="Brownlee C."/>
            <person name="Carrano C.J."/>
            <person name="Charrier B."/>
            <person name="Cho G.Y."/>
            <person name="Coelho S.M."/>
            <person name="Collen J."/>
            <person name="Corre E."/>
            <person name="Da Silva C."/>
            <person name="Delage L."/>
            <person name="Delaroque N."/>
            <person name="Dittami S.M."/>
            <person name="Doulbeau S."/>
            <person name="Elias M."/>
            <person name="Farnham G."/>
            <person name="Gachon C.M."/>
            <person name="Gschloessl B."/>
            <person name="Heesch S."/>
            <person name="Jabbari K."/>
            <person name="Jubin C."/>
            <person name="Kawai H."/>
            <person name="Kimura K."/>
            <person name="Kloareg B."/>
            <person name="Kupper F.C."/>
            <person name="Lang D."/>
            <person name="Le Bail A."/>
            <person name="Leblanc C."/>
            <person name="Lerouge P."/>
            <person name="Lohr M."/>
            <person name="Lopez P.J."/>
            <person name="Martens C."/>
            <person name="Maumus F."/>
            <person name="Michel G."/>
            <person name="Miranda-Saavedra D."/>
            <person name="Morales J."/>
            <person name="Moreau H."/>
            <person name="Motomura T."/>
            <person name="Nagasato C."/>
            <person name="Napoli C.A."/>
            <person name="Nelson D.R."/>
            <person name="Nyvall-Collen P."/>
            <person name="Peters A.F."/>
            <person name="Pommier C."/>
            <person name="Potin P."/>
            <person name="Poulain J."/>
            <person name="Quesneville H."/>
            <person name="Read B."/>
            <person name="Rensing S.A."/>
            <person name="Ritter A."/>
            <person name="Rousvoal S."/>
            <person name="Samanta M."/>
            <person name="Samson G."/>
            <person name="Schroeder D.C."/>
            <person name="Segurens B."/>
            <person name="Strittmatter M."/>
            <person name="Tonon T."/>
            <person name="Tregear J.W."/>
            <person name="Valentin K."/>
            <person name="von Dassow P."/>
            <person name="Yamagishi T."/>
            <person name="Van de Peer Y."/>
            <person name="Wincker P."/>
        </authorList>
    </citation>
    <scope>NUCLEOTIDE SEQUENCE [LARGE SCALE GENOMIC DNA]</scope>
    <source>
        <strain evidence="15">Ec32 / CCAP1310/4</strain>
    </source>
</reference>
<evidence type="ECO:0000256" key="8">
    <source>
        <dbReference type="ARBA" id="ARBA00023065"/>
    </source>
</evidence>
<evidence type="ECO:0000313" key="14">
    <source>
        <dbReference type="EMBL" id="CBN76799.1"/>
    </source>
</evidence>